<evidence type="ECO:0000256" key="1">
    <source>
        <dbReference type="SAM" id="MobiDB-lite"/>
    </source>
</evidence>
<accession>A0A7W7FT84</accession>
<gene>
    <name evidence="2" type="ORF">HNR67_002281</name>
</gene>
<name>A0A7W7FT84_9PSEU</name>
<feature type="compositionally biased region" description="Gly residues" evidence="1">
    <location>
        <begin position="70"/>
        <end position="85"/>
    </location>
</feature>
<dbReference type="AlphaFoldDB" id="A0A7W7FT84"/>
<organism evidence="2 3">
    <name type="scientific">Crossiella cryophila</name>
    <dbReference type="NCBI Taxonomy" id="43355"/>
    <lineage>
        <taxon>Bacteria</taxon>
        <taxon>Bacillati</taxon>
        <taxon>Actinomycetota</taxon>
        <taxon>Actinomycetes</taxon>
        <taxon>Pseudonocardiales</taxon>
        <taxon>Pseudonocardiaceae</taxon>
        <taxon>Crossiella</taxon>
    </lineage>
</organism>
<dbReference type="EMBL" id="JACHMH010000001">
    <property type="protein sequence ID" value="MBB4676163.1"/>
    <property type="molecule type" value="Genomic_DNA"/>
</dbReference>
<feature type="compositionally biased region" description="Basic and acidic residues" evidence="1">
    <location>
        <begin position="53"/>
        <end position="68"/>
    </location>
</feature>
<reference evidence="2 3" key="1">
    <citation type="submission" date="2020-08" db="EMBL/GenBank/DDBJ databases">
        <title>Sequencing the genomes of 1000 actinobacteria strains.</title>
        <authorList>
            <person name="Klenk H.-P."/>
        </authorList>
    </citation>
    <scope>NUCLEOTIDE SEQUENCE [LARGE SCALE GENOMIC DNA]</scope>
    <source>
        <strain evidence="2 3">DSM 44230</strain>
    </source>
</reference>
<proteinExistence type="predicted"/>
<evidence type="ECO:0000313" key="3">
    <source>
        <dbReference type="Proteomes" id="UP000533598"/>
    </source>
</evidence>
<keyword evidence="3" id="KW-1185">Reference proteome</keyword>
<evidence type="ECO:0000313" key="2">
    <source>
        <dbReference type="EMBL" id="MBB4676163.1"/>
    </source>
</evidence>
<feature type="region of interest" description="Disordered" evidence="1">
    <location>
        <begin position="1"/>
        <end position="85"/>
    </location>
</feature>
<sequence>MRARKARRARSEEDIPRPCGRRCGGARGGRGGGRNTAGGGGWQVGGAESTRLGGDDGWRVGRATDRRGAGRGGQESGGRAGGACGRGLQAARAGLAGGDRFQGRGSGRWACGPGWPGATARRWPGLVVQGGRGPLPGNGRGGDPRSAGVCCPEAARLVVQSRPGSVARGVDGDYGPGASRACDNGNPSGRGVATFPRVLAVVVQSVGRSCTECWPLWDGSLAVVVRPQAGGWGVGLGVKTPRRGFSRVLRTAWSLLTTPRGAAPATQTAALASQTRRGPLLGVWLACGRPCGEHTSPRSHAGSQVGNTNPCPATCLPGS</sequence>
<comment type="caution">
    <text evidence="2">The sequence shown here is derived from an EMBL/GenBank/DDBJ whole genome shotgun (WGS) entry which is preliminary data.</text>
</comment>
<feature type="compositionally biased region" description="Gly residues" evidence="1">
    <location>
        <begin position="22"/>
        <end position="44"/>
    </location>
</feature>
<protein>
    <submittedName>
        <fullName evidence="2">Uncharacterized protein</fullName>
    </submittedName>
</protein>
<dbReference type="Proteomes" id="UP000533598">
    <property type="component" value="Unassembled WGS sequence"/>
</dbReference>